<name>A0ABW4T1P3_9ACTN</name>
<gene>
    <name evidence="1" type="ORF">ACFSKW_30805</name>
</gene>
<proteinExistence type="predicted"/>
<sequence>MGGQFLGTVVPGGGFARLPGAEGGALEVRTEIWGHSNFDDARLPALRLGAQRGFDAVTAVRSARPLGPWRLHPVDGGPRIGAAPAPVVAWGSWITAHRPDTTRYVTDLLPDPGCDTWVLHLDGVTAHVEVRLDGADLGVLNPHDPYADLTPWLRPGVPARLELTLRRGPADSAGEPVLLEGRRATGWSAVSGEEATLWQAATRTLPGEQTHLPVRLAPGELGWLHADVTAFAGRTWTARITGTRTKVTAWFNGHVVGRLWLPGEPRPAMSGGDPELLTLPAAWFDPAGGDRLSLLVEAVHRDLPGELTGVAFGP</sequence>
<keyword evidence="2" id="KW-1185">Reference proteome</keyword>
<comment type="caution">
    <text evidence="1">The sequence shown here is derived from an EMBL/GenBank/DDBJ whole genome shotgun (WGS) entry which is preliminary data.</text>
</comment>
<protein>
    <recommendedName>
        <fullName evidence="3">Beta-galactosidase</fullName>
    </recommendedName>
</protein>
<reference evidence="2" key="1">
    <citation type="journal article" date="2019" name="Int. J. Syst. Evol. Microbiol.">
        <title>The Global Catalogue of Microorganisms (GCM) 10K type strain sequencing project: providing services to taxonomists for standard genome sequencing and annotation.</title>
        <authorList>
            <consortium name="The Broad Institute Genomics Platform"/>
            <consortium name="The Broad Institute Genome Sequencing Center for Infectious Disease"/>
            <person name="Wu L."/>
            <person name="Ma J."/>
        </authorList>
    </citation>
    <scope>NUCLEOTIDE SEQUENCE [LARGE SCALE GENOMIC DNA]</scope>
    <source>
        <strain evidence="2">ICMP 6774ER</strain>
    </source>
</reference>
<dbReference type="RefSeq" id="WP_379575982.1">
    <property type="nucleotide sequence ID" value="NZ_JBHUFV010000047.1"/>
</dbReference>
<evidence type="ECO:0000313" key="2">
    <source>
        <dbReference type="Proteomes" id="UP001597368"/>
    </source>
</evidence>
<organism evidence="1 2">
    <name type="scientific">Nonomuraea mangrovi</name>
    <dbReference type="NCBI Taxonomy" id="2316207"/>
    <lineage>
        <taxon>Bacteria</taxon>
        <taxon>Bacillati</taxon>
        <taxon>Actinomycetota</taxon>
        <taxon>Actinomycetes</taxon>
        <taxon>Streptosporangiales</taxon>
        <taxon>Streptosporangiaceae</taxon>
        <taxon>Nonomuraea</taxon>
    </lineage>
</organism>
<accession>A0ABW4T1P3</accession>
<dbReference type="Proteomes" id="UP001597368">
    <property type="component" value="Unassembled WGS sequence"/>
</dbReference>
<evidence type="ECO:0008006" key="3">
    <source>
        <dbReference type="Google" id="ProtNLM"/>
    </source>
</evidence>
<dbReference type="EMBL" id="JBHUFV010000047">
    <property type="protein sequence ID" value="MFD1935870.1"/>
    <property type="molecule type" value="Genomic_DNA"/>
</dbReference>
<evidence type="ECO:0000313" key="1">
    <source>
        <dbReference type="EMBL" id="MFD1935870.1"/>
    </source>
</evidence>